<dbReference type="PANTHER" id="PTHR45670:SF1">
    <property type="entry name" value="E3 UBIQUITIN-PROTEIN LIGASE HECTD1"/>
    <property type="match status" value="1"/>
</dbReference>
<comment type="similarity">
    <text evidence="2">Belongs to the UPL family. K-HECT subfamily.</text>
</comment>
<sequence length="1889" mass="205982">MSSRITRSSARQAASQAANVPPASTASGAEASDGVASAAADNNSSTASTRKRKASASTSNDKTSPKAKALSGSADRRSKRQKVPGAGAPPSNPSVPVRPTRKGKAPAVMDTPDGSDLPSIANAPEQPAQPSPSSRKSSRGKKATQGADEAASAPTSSSTRRSTRNNDLADPDTAMTGTDETKEPGPPPPPPIPRAGADSDDDNGEDDDDRRYDDEDDFFGGPGAAAFSGTIRALTGMMTGFSSRLRDLLNSLRQDDPSMQLIALQEFSEILLVSNEDNLSGQFSPDTFVKELVVLMNKEESPEIMLLACRCLANLMEALPASVANVVYGGAVPVLCQKLLEISFIDLAEQALSTLEKISAEYPGSIVREGGLTACLSYLDFFPTSTQRTAVTTAANCCRNLPDNSFNVVRDVMPTLLNVLASSDQRVVEQASLCVSGIVDCFGDQPEELEELASVDLLRAVLRLLVPGTTNLIASSIHTQFLRVLALTARASPRLSAELFKLNVVETLYQMLTGVSPPSGTEDVASKLDSVVIMQALIHRPRDQVLETLNVICELLPSLPDNADPISGDFVALQASMEPVTTSGGRRRRHNSRIKNNNGNRVELLKECQEEVRRFALILFPTLTDAYSSTVNLAVRQRVLAAQLKMLSNLDRDILAESLVPVPYASFLASILSQRDHPSLVMLGLQATELLLNRLDDIYRYQFYREGVISEITSLANEEDPTDSKPNETAEAENADTQQGKSDSKDQVTTDSDHDDHDGAHESSEDEEDHDNDDDDDDDEDNEDNEDNEDDEDENDPDAHPDDVSPPGSSHGSSMSLDASVPRRFAIDTRSMKSRIRDVAKRFVEKHECEDKGQYMRAKAQVMLTDLSQLAADLEAFYRTRTAADLVPDKGRELFTKLASYFDANVLENVTSAELLASGLVRVLLEVFSNPDENLARQAQSTFLEVFMGYTVQSKPKTATADSPVTPFSVMVHKLQDLLSRSEHFEVITVHQNTFDGGRSSPASMLGKQIRLRLTADDESDIPKPYRNIMVSIHAIATFKALDEYLRPRISLSDRTRISRRDGLSRALAAMAGTGGLPRLGGPPLGSGSFGSAVPPPPPPPAAPTPSSSRSGRKSKSKPVAQHESPPATMPPSESSREKGILRRSTRRQTASDQTLTPTRPPPAEEDGQQDTLECADEKQLTDDDDEMADDGALDAIVGELQDDMDEDEPPSDPSAVNMEVATGGQVTARKEDGTKVSTPGRRNLTSRTAGSPSTAQGTPTPASSSKSMSYASALQTTPNDWHIGFTLNGKVVPNETTIYRAVHTSNTNSEDGLPRNVWSATHDIKFRKVPGPPPPEAQTSVSSAEADPESENGLPGSLSKHPTTASILQLLNVLHDLNANIEDVLIEKRETVVGLHREPLSQFVNTKLTAKLNRQLEEPLIVASNCLPGWSEDLARLYPFLFPFETRHLFLQSTSFGYARSMARWQNTQGNEDSRRDRYNDRPYLGRLQRQKVRISRSKILESALKVMDLYGASQSILEVEYFEEVGTGLGPTLEFYSTVSMEFSKKKLRLWRDMDASTSSEFASGHAGLFPRPLSDQEASTPNGQRILHLFKMLGKFVARSMLDSRIVDIHFNPIFFRIGETNSSGIKPSLASVKMVDPGLARSLMTIKNFALAKRAIDEDPNRTPAQKVADLENIVIDNVKLDDLCLDFTLPGYPEIELEEGGSHKRVTIDNVASYLEKVVDVTLGSGVRRQVDAFRAGFSTVFPYSALSAFTPEELVNLFGKADEDWSLETLVDSIKADHGFNMDSPSVRNLLHLMSNFSSSERRDFLQFTTGSPKLPIGGFKSLTPMFTVVCKPSEEPYTSDDYLPSVMTCVNYLKLPDYSSIETMKKQLSTAMKEGQGAFHLS</sequence>
<reference evidence="10" key="1">
    <citation type="journal article" date="2014" name="Genome Announc.">
        <title>Genome sequence and annotation of Acremonium chrysogenum, producer of the beta-lactam antibiotic cephalosporin C.</title>
        <authorList>
            <person name="Terfehr D."/>
            <person name="Dahlmann T.A."/>
            <person name="Specht T."/>
            <person name="Zadra I."/>
            <person name="Kuernsteiner H."/>
            <person name="Kueck U."/>
        </authorList>
    </citation>
    <scope>NUCLEOTIDE SEQUENCE [LARGE SCALE GENOMIC DNA]</scope>
    <source>
        <strain evidence="10">ATCC 11550 / CBS 779.69 / DSM 880 / IAM 14645 / JCM 23072 / IMI 49137</strain>
    </source>
</reference>
<feature type="compositionally biased region" description="Acidic residues" evidence="7">
    <location>
        <begin position="764"/>
        <end position="796"/>
    </location>
</feature>
<dbReference type="PROSITE" id="PS50237">
    <property type="entry name" value="HECT"/>
    <property type="match status" value="1"/>
</dbReference>
<comment type="catalytic activity">
    <reaction evidence="1">
        <text>S-ubiquitinyl-[E2 ubiquitin-conjugating enzyme]-L-cysteine + [acceptor protein]-L-lysine = [E2 ubiquitin-conjugating enzyme]-L-cysteine + N(6)-ubiquitinyl-[acceptor protein]-L-lysine.</text>
        <dbReference type="EC" id="2.3.2.26"/>
    </reaction>
</comment>
<keyword evidence="10" id="KW-1185">Reference proteome</keyword>
<dbReference type="Gene3D" id="1.25.10.10">
    <property type="entry name" value="Leucine-rich Repeat Variant"/>
    <property type="match status" value="1"/>
</dbReference>
<evidence type="ECO:0000256" key="1">
    <source>
        <dbReference type="ARBA" id="ARBA00000885"/>
    </source>
</evidence>
<evidence type="ECO:0000256" key="4">
    <source>
        <dbReference type="ARBA" id="ARBA00022679"/>
    </source>
</evidence>
<feature type="compositionally biased region" description="Pro residues" evidence="7">
    <location>
        <begin position="1094"/>
        <end position="1104"/>
    </location>
</feature>
<dbReference type="Pfam" id="PF00632">
    <property type="entry name" value="HECT"/>
    <property type="match status" value="1"/>
</dbReference>
<feature type="compositionally biased region" description="Pro residues" evidence="7">
    <location>
        <begin position="184"/>
        <end position="193"/>
    </location>
</feature>
<gene>
    <name evidence="9" type="ORF">ACRE_031090</name>
</gene>
<feature type="compositionally biased region" description="Low complexity" evidence="7">
    <location>
        <begin position="150"/>
        <end position="160"/>
    </location>
</feature>
<dbReference type="InterPro" id="IPR045322">
    <property type="entry name" value="HECTD1/TRIP12-like"/>
</dbReference>
<feature type="compositionally biased region" description="Acidic residues" evidence="7">
    <location>
        <begin position="1183"/>
        <end position="1193"/>
    </location>
</feature>
<evidence type="ECO:0000313" key="10">
    <source>
        <dbReference type="Proteomes" id="UP000029964"/>
    </source>
</evidence>
<dbReference type="GO" id="GO:0061630">
    <property type="term" value="F:ubiquitin protein ligase activity"/>
    <property type="evidence" value="ECO:0007669"/>
    <property type="project" value="UniProtKB-EC"/>
</dbReference>
<feature type="active site" description="Glycyl thioester intermediate" evidence="6">
    <location>
        <position position="1856"/>
    </location>
</feature>
<evidence type="ECO:0000256" key="5">
    <source>
        <dbReference type="ARBA" id="ARBA00022786"/>
    </source>
</evidence>
<dbReference type="EC" id="2.3.2.26" evidence="3"/>
<feature type="compositionally biased region" description="Polar residues" evidence="7">
    <location>
        <begin position="1148"/>
        <end position="1158"/>
    </location>
</feature>
<evidence type="ECO:0000256" key="2">
    <source>
        <dbReference type="ARBA" id="ARBA00006331"/>
    </source>
</evidence>
<feature type="region of interest" description="Disordered" evidence="7">
    <location>
        <begin position="715"/>
        <end position="822"/>
    </location>
</feature>
<name>A0A086T9Q2_HAPC1</name>
<dbReference type="GO" id="GO:0000209">
    <property type="term" value="P:protein polyubiquitination"/>
    <property type="evidence" value="ECO:0007669"/>
    <property type="project" value="TreeGrafter"/>
</dbReference>
<protein>
    <recommendedName>
        <fullName evidence="3">HECT-type E3 ubiquitin transferase</fullName>
        <ecNumber evidence="3">2.3.2.26</ecNumber>
    </recommendedName>
</protein>
<organism evidence="9 10">
    <name type="scientific">Hapsidospora chrysogenum (strain ATCC 11550 / CBS 779.69 / DSM 880 / IAM 14645 / JCM 23072 / IMI 49137)</name>
    <name type="common">Acremonium chrysogenum</name>
    <dbReference type="NCBI Taxonomy" id="857340"/>
    <lineage>
        <taxon>Eukaryota</taxon>
        <taxon>Fungi</taxon>
        <taxon>Dikarya</taxon>
        <taxon>Ascomycota</taxon>
        <taxon>Pezizomycotina</taxon>
        <taxon>Sordariomycetes</taxon>
        <taxon>Hypocreomycetidae</taxon>
        <taxon>Hypocreales</taxon>
        <taxon>Bionectriaceae</taxon>
        <taxon>Hapsidospora</taxon>
    </lineage>
</organism>
<dbReference type="InterPro" id="IPR057948">
    <property type="entry name" value="TPR_TRIP12_N"/>
</dbReference>
<evidence type="ECO:0000259" key="8">
    <source>
        <dbReference type="PROSITE" id="PS50237"/>
    </source>
</evidence>
<feature type="compositionally biased region" description="Low complexity" evidence="7">
    <location>
        <begin position="123"/>
        <end position="135"/>
    </location>
</feature>
<dbReference type="STRING" id="857340.A0A086T9Q2"/>
<feature type="compositionally biased region" description="Low complexity" evidence="7">
    <location>
        <begin position="1"/>
        <end position="18"/>
    </location>
</feature>
<evidence type="ECO:0000313" key="9">
    <source>
        <dbReference type="EMBL" id="KFH46084.1"/>
    </source>
</evidence>
<feature type="compositionally biased region" description="Gly residues" evidence="7">
    <location>
        <begin position="1075"/>
        <end position="1089"/>
    </location>
</feature>
<dbReference type="GO" id="GO:0043161">
    <property type="term" value="P:proteasome-mediated ubiquitin-dependent protein catabolic process"/>
    <property type="evidence" value="ECO:0007669"/>
    <property type="project" value="TreeGrafter"/>
</dbReference>
<feature type="region of interest" description="Disordered" evidence="7">
    <location>
        <begin position="1"/>
        <end position="224"/>
    </location>
</feature>
<accession>A0A086T9Q2</accession>
<evidence type="ECO:0000256" key="6">
    <source>
        <dbReference type="PROSITE-ProRule" id="PRU00104"/>
    </source>
</evidence>
<feature type="compositionally biased region" description="Acidic residues" evidence="7">
    <location>
        <begin position="1201"/>
        <end position="1211"/>
    </location>
</feature>
<evidence type="ECO:0000256" key="3">
    <source>
        <dbReference type="ARBA" id="ARBA00012485"/>
    </source>
</evidence>
<feature type="compositionally biased region" description="Acidic residues" evidence="7">
    <location>
        <begin position="198"/>
        <end position="218"/>
    </location>
</feature>
<dbReference type="SMART" id="SM00119">
    <property type="entry name" value="HECTc"/>
    <property type="match status" value="1"/>
</dbReference>
<dbReference type="InterPro" id="IPR000569">
    <property type="entry name" value="HECT_dom"/>
</dbReference>
<feature type="compositionally biased region" description="Polar residues" evidence="7">
    <location>
        <begin position="1244"/>
        <end position="1262"/>
    </location>
</feature>
<feature type="compositionally biased region" description="Basic and acidic residues" evidence="7">
    <location>
        <begin position="742"/>
        <end position="763"/>
    </location>
</feature>
<dbReference type="HOGENOM" id="CLU_000366_1_1_1"/>
<dbReference type="InterPro" id="IPR035983">
    <property type="entry name" value="Hect_E3_ubiquitin_ligase"/>
</dbReference>
<feature type="compositionally biased region" description="Low complexity" evidence="7">
    <location>
        <begin position="1263"/>
        <end position="1272"/>
    </location>
</feature>
<dbReference type="CDD" id="cd00078">
    <property type="entry name" value="HECTc"/>
    <property type="match status" value="1"/>
</dbReference>
<feature type="domain" description="HECT" evidence="8">
    <location>
        <begin position="1532"/>
        <end position="1889"/>
    </location>
</feature>
<dbReference type="OrthoDB" id="423283at2759"/>
<dbReference type="Pfam" id="PF25579">
    <property type="entry name" value="TPR_TRIP12_N"/>
    <property type="match status" value="1"/>
</dbReference>
<feature type="compositionally biased region" description="Low complexity" evidence="7">
    <location>
        <begin position="26"/>
        <end position="48"/>
    </location>
</feature>
<evidence type="ECO:0000256" key="7">
    <source>
        <dbReference type="SAM" id="MobiDB-lite"/>
    </source>
</evidence>
<dbReference type="SUPFAM" id="SSF56204">
    <property type="entry name" value="Hect, E3 ligase catalytic domain"/>
    <property type="match status" value="1"/>
</dbReference>
<proteinExistence type="inferred from homology"/>
<feature type="region of interest" description="Disordered" evidence="7">
    <location>
        <begin position="1326"/>
        <end position="1361"/>
    </location>
</feature>
<keyword evidence="5 6" id="KW-0833">Ubl conjugation pathway</keyword>
<dbReference type="EMBL" id="JPKY01000023">
    <property type="protein sequence ID" value="KFH46084.1"/>
    <property type="molecule type" value="Genomic_DNA"/>
</dbReference>
<feature type="region of interest" description="Disordered" evidence="7">
    <location>
        <begin position="1075"/>
        <end position="1272"/>
    </location>
</feature>
<dbReference type="Proteomes" id="UP000029964">
    <property type="component" value="Unassembled WGS sequence"/>
</dbReference>
<dbReference type="Gene3D" id="3.30.2410.10">
    <property type="entry name" value="Hect, E3 ligase catalytic domain"/>
    <property type="match status" value="1"/>
</dbReference>
<dbReference type="PANTHER" id="PTHR45670">
    <property type="entry name" value="E3 UBIQUITIN-PROTEIN LIGASE TRIP12"/>
    <property type="match status" value="1"/>
</dbReference>
<dbReference type="GO" id="GO:0016607">
    <property type="term" value="C:nuclear speck"/>
    <property type="evidence" value="ECO:0007669"/>
    <property type="project" value="TreeGrafter"/>
</dbReference>
<dbReference type="InterPro" id="IPR011989">
    <property type="entry name" value="ARM-like"/>
</dbReference>
<dbReference type="Gene3D" id="3.90.1750.10">
    <property type="entry name" value="Hect, E3 ligase catalytic domains"/>
    <property type="match status" value="1"/>
</dbReference>
<comment type="caution">
    <text evidence="9">The sequence shown here is derived from an EMBL/GenBank/DDBJ whole genome shotgun (WGS) entry which is preliminary data.</text>
</comment>
<dbReference type="InterPro" id="IPR016024">
    <property type="entry name" value="ARM-type_fold"/>
</dbReference>
<keyword evidence="4" id="KW-0808">Transferase</keyword>
<dbReference type="SUPFAM" id="SSF48371">
    <property type="entry name" value="ARM repeat"/>
    <property type="match status" value="1"/>
</dbReference>
<feature type="compositionally biased region" description="Low complexity" evidence="7">
    <location>
        <begin position="805"/>
        <end position="820"/>
    </location>
</feature>